<dbReference type="GO" id="GO:0007040">
    <property type="term" value="P:lysosome organization"/>
    <property type="evidence" value="ECO:0007669"/>
    <property type="project" value="TreeGrafter"/>
</dbReference>
<organism evidence="3 4">
    <name type="scientific">Scophthalmus maximus</name>
    <name type="common">Turbot</name>
    <name type="synonym">Psetta maxima</name>
    <dbReference type="NCBI Taxonomy" id="52904"/>
    <lineage>
        <taxon>Eukaryota</taxon>
        <taxon>Metazoa</taxon>
        <taxon>Chordata</taxon>
        <taxon>Craniata</taxon>
        <taxon>Vertebrata</taxon>
        <taxon>Euteleostomi</taxon>
        <taxon>Actinopterygii</taxon>
        <taxon>Neopterygii</taxon>
        <taxon>Teleostei</taxon>
        <taxon>Neoteleostei</taxon>
        <taxon>Acanthomorphata</taxon>
        <taxon>Carangaria</taxon>
        <taxon>Pleuronectiformes</taxon>
        <taxon>Pleuronectoidei</taxon>
        <taxon>Scophthalmidae</taxon>
        <taxon>Scophthalmus</taxon>
    </lineage>
</organism>
<feature type="transmembrane region" description="Helical" evidence="2">
    <location>
        <begin position="277"/>
        <end position="295"/>
    </location>
</feature>
<feature type="transmembrane region" description="Helical" evidence="2">
    <location>
        <begin position="158"/>
        <end position="178"/>
    </location>
</feature>
<dbReference type="GO" id="GO:0016020">
    <property type="term" value="C:membrane"/>
    <property type="evidence" value="ECO:0007669"/>
    <property type="project" value="TreeGrafter"/>
</dbReference>
<reference evidence="3 4" key="1">
    <citation type="submission" date="2017-12" db="EMBL/GenBank/DDBJ databases">
        <title>Integrating genomic resources of turbot (Scophthalmus maximus) in depth evaluation of genetic and physical mapping variation across individuals.</title>
        <authorList>
            <person name="Martinez P."/>
        </authorList>
    </citation>
    <scope>NUCLEOTIDE SEQUENCE [LARGE SCALE GENOMIC DNA]</scope>
</reference>
<feature type="transmembrane region" description="Helical" evidence="2">
    <location>
        <begin position="227"/>
        <end position="246"/>
    </location>
</feature>
<evidence type="ECO:0000313" key="4">
    <source>
        <dbReference type="Proteomes" id="UP000246464"/>
    </source>
</evidence>
<accession>A0A2U9BXJ2</accession>
<gene>
    <name evidence="3" type="ORF">SMAX5B_009465</name>
</gene>
<keyword evidence="2" id="KW-0812">Transmembrane</keyword>
<dbReference type="AlphaFoldDB" id="A0A2U9BXJ2"/>
<dbReference type="InterPro" id="IPR029255">
    <property type="entry name" value="CLN6"/>
</dbReference>
<dbReference type="STRING" id="52904.ENSSMAP00000029821"/>
<dbReference type="EMBL" id="CP026252">
    <property type="protein sequence ID" value="AWP09018.1"/>
    <property type="molecule type" value="Genomic_DNA"/>
</dbReference>
<feature type="region of interest" description="Disordered" evidence="1">
    <location>
        <begin position="11"/>
        <end position="32"/>
    </location>
</feature>
<evidence type="ECO:0000256" key="1">
    <source>
        <dbReference type="SAM" id="MobiDB-lite"/>
    </source>
</evidence>
<dbReference type="Proteomes" id="UP000246464">
    <property type="component" value="Chromosome 10"/>
</dbReference>
<dbReference type="GO" id="GO:0005783">
    <property type="term" value="C:endoplasmic reticulum"/>
    <property type="evidence" value="ECO:0007669"/>
    <property type="project" value="TreeGrafter"/>
</dbReference>
<proteinExistence type="predicted"/>
<keyword evidence="4" id="KW-1185">Reference proteome</keyword>
<keyword evidence="2" id="KW-0472">Membrane</keyword>
<protein>
    <submittedName>
        <fullName evidence="3">Putative ceroid-lipofuscinosis neuronal protein 6-like</fullName>
    </submittedName>
</protein>
<dbReference type="PANTHER" id="PTHR16244">
    <property type="entry name" value="CEROID-LIPOFUSCINOSIS NEURONAL PROTEIN 6"/>
    <property type="match status" value="1"/>
</dbReference>
<keyword evidence="2" id="KW-1133">Transmembrane helix</keyword>
<sequence length="363" mass="41132">MAGALYRLQCQKHTNDEEEEEEMQPSGRRRPSSALRAAALTCGRSPGSTETETLLPKPRFHLDLWLSFTIQTWVLDLGRPVVMLVFPSDSFPQNFPGAADYLQVLFNLTSPLILIKVTSTSTRHIEHVTVETFLRPRHHQNVCSPVAMLERCPGTPPLPAVHLGIVAVVMGTSLHLVADSVTRRLLLIGYQLHLSVRDNPVLQEVRPSSLVDVCELLFHYDDTVGHVMWSVPLFLVLLFFFSGSYCHRTQEEALPPAAWMLLAPNTAYYWYMITEGQTFILFIFTCFAMAATVMCQRRRGMVPDCNGLFMLYALPLVAVWVACMWNDAVLRKKHPGLMYVPQPRAVYTLHLRHVDQDTTELLI</sequence>
<evidence type="ECO:0000313" key="3">
    <source>
        <dbReference type="EMBL" id="AWP09018.1"/>
    </source>
</evidence>
<feature type="transmembrane region" description="Helical" evidence="2">
    <location>
        <begin position="307"/>
        <end position="328"/>
    </location>
</feature>
<name>A0A2U9BXJ2_SCOMX</name>
<evidence type="ECO:0000256" key="2">
    <source>
        <dbReference type="SAM" id="Phobius"/>
    </source>
</evidence>
<dbReference type="PANTHER" id="PTHR16244:SF2">
    <property type="entry name" value="CEROID-LIPOFUSCINOSIS NEURONAL PROTEIN 6"/>
    <property type="match status" value="1"/>
</dbReference>
<dbReference type="Pfam" id="PF15156">
    <property type="entry name" value="CLN6"/>
    <property type="match status" value="2"/>
</dbReference>